<protein>
    <submittedName>
        <fullName evidence="4">Uncharacterized protein LOC106122595</fullName>
    </submittedName>
</protein>
<dbReference type="PANTHER" id="PTHR16502:SF0">
    <property type="entry name" value="KERATINOCYTE-ASSOCIATED TRANSMEMBRANE PROTEIN 2"/>
    <property type="match status" value="1"/>
</dbReference>
<dbReference type="KEGG" id="pxu:106122595"/>
<accession>A0AAJ6ZK10</accession>
<evidence type="ECO:0000256" key="3">
    <source>
        <dbReference type="SAM" id="SignalP"/>
    </source>
</evidence>
<evidence type="ECO:0000256" key="1">
    <source>
        <dbReference type="SAM" id="MobiDB-lite"/>
    </source>
</evidence>
<feature type="region of interest" description="Disordered" evidence="1">
    <location>
        <begin position="351"/>
        <end position="387"/>
    </location>
</feature>
<feature type="region of interest" description="Disordered" evidence="1">
    <location>
        <begin position="273"/>
        <end position="326"/>
    </location>
</feature>
<feature type="transmembrane region" description="Helical" evidence="2">
    <location>
        <begin position="421"/>
        <end position="439"/>
    </location>
</feature>
<dbReference type="RefSeq" id="XP_013174116.1">
    <property type="nucleotide sequence ID" value="XM_013318662.1"/>
</dbReference>
<keyword evidence="2" id="KW-0812">Transmembrane</keyword>
<organism evidence="4">
    <name type="scientific">Papilio xuthus</name>
    <name type="common">Asian swallowtail butterfly</name>
    <dbReference type="NCBI Taxonomy" id="66420"/>
    <lineage>
        <taxon>Eukaryota</taxon>
        <taxon>Metazoa</taxon>
        <taxon>Ecdysozoa</taxon>
        <taxon>Arthropoda</taxon>
        <taxon>Hexapoda</taxon>
        <taxon>Insecta</taxon>
        <taxon>Pterygota</taxon>
        <taxon>Neoptera</taxon>
        <taxon>Endopterygota</taxon>
        <taxon>Lepidoptera</taxon>
        <taxon>Glossata</taxon>
        <taxon>Ditrysia</taxon>
        <taxon>Papilionoidea</taxon>
        <taxon>Papilionidae</taxon>
        <taxon>Papilioninae</taxon>
        <taxon>Papilio</taxon>
    </lineage>
</organism>
<name>A0AAJ6ZK10_PAPXU</name>
<feature type="signal peptide" evidence="3">
    <location>
        <begin position="1"/>
        <end position="19"/>
    </location>
</feature>
<dbReference type="InterPro" id="IPR037645">
    <property type="entry name" value="KCT2"/>
</dbReference>
<proteinExistence type="predicted"/>
<dbReference type="AlphaFoldDB" id="A0AAJ6ZK10"/>
<dbReference type="GeneID" id="106122595"/>
<evidence type="ECO:0000313" key="4">
    <source>
        <dbReference type="RefSeq" id="XP_013174116.1"/>
    </source>
</evidence>
<feature type="chain" id="PRO_5042557984" evidence="3">
    <location>
        <begin position="20"/>
        <end position="493"/>
    </location>
</feature>
<keyword evidence="2" id="KW-1133">Transmembrane helix</keyword>
<evidence type="ECO:0000256" key="2">
    <source>
        <dbReference type="SAM" id="Phobius"/>
    </source>
</evidence>
<keyword evidence="3" id="KW-0732">Signal</keyword>
<feature type="compositionally biased region" description="Basic and acidic residues" evidence="1">
    <location>
        <begin position="302"/>
        <end position="326"/>
    </location>
</feature>
<keyword evidence="2" id="KW-0472">Membrane</keyword>
<gene>
    <name evidence="4" type="primary">LOC106122595</name>
</gene>
<feature type="compositionally biased region" description="Basic and acidic residues" evidence="1">
    <location>
        <begin position="377"/>
        <end position="387"/>
    </location>
</feature>
<dbReference type="PANTHER" id="PTHR16502">
    <property type="entry name" value="KERATINOCYTE-ASSOCIATED TRANSMEMBRANE PROTEIN 2"/>
    <property type="match status" value="1"/>
</dbReference>
<sequence>MFRFIIAILLINTCYRSLGNPIGTHITVYSIDNSLKALANRCENQFLVSQIKEKISECNFTVPPLKIKEMQCLIFYDINTQLCDAIGSSNLKQQNDLINNMQNVINLDSMCTDITKDWKFTNFSDIPLYKKVAEDVFNNKKRCDKVCEVADITSDDSNNFCKYYKWGSDTLKIIQASVHSSQIKSASNVIVPAVPVVTSTDTKVAEPVIANTTVISTTKNNIPSSNDETKVVNAVKPETTGTNIVKPDIKERKEPNPNMVDQHTNSELTAIKVNEGVKKTSEPSIPKVDEGVNNSEKSVVAQKDKVTIESEGEKPLLEEEQPPKKVDIEKEDQLLNNQMKDKDFNVDDIEDDMDSEEDEKTDLQDNSEISIGQGDKQNVEEKPKDNSKSIAPIITSYADKSSGEFISKMPQDEFAEDDDHFFSFFLTAVIIVVLLYILYHNKSKFTKVILGLIVEGRQTGRRRNSRGHAYRRLDTLEQAMSTNNPAPPSKIIY</sequence>
<dbReference type="Proteomes" id="UP000694872">
    <property type="component" value="Unplaced"/>
</dbReference>
<reference evidence="4" key="1">
    <citation type="submission" date="2025-08" db="UniProtKB">
        <authorList>
            <consortium name="RefSeq"/>
        </authorList>
    </citation>
    <scope>IDENTIFICATION</scope>
</reference>
<feature type="compositionally biased region" description="Acidic residues" evidence="1">
    <location>
        <begin position="351"/>
        <end position="360"/>
    </location>
</feature>